<gene>
    <name evidence="2" type="ORF">GCM10010446_29840</name>
</gene>
<feature type="region of interest" description="Disordered" evidence="1">
    <location>
        <begin position="1"/>
        <end position="60"/>
    </location>
</feature>
<sequence length="85" mass="9167">MDGFSVNGDAQWAEDMDKHSRDPPVRDFRASSEPSGASDRAHDSRSLLCGDLSPSAGRQAGVDVSCSDLALAWYGPMEVSSEYEE</sequence>
<accession>A0ABN3X8A4</accession>
<organism evidence="2 3">
    <name type="scientific">Streptomyces enissocaesilis</name>
    <dbReference type="NCBI Taxonomy" id="332589"/>
    <lineage>
        <taxon>Bacteria</taxon>
        <taxon>Bacillati</taxon>
        <taxon>Actinomycetota</taxon>
        <taxon>Actinomycetes</taxon>
        <taxon>Kitasatosporales</taxon>
        <taxon>Streptomycetaceae</taxon>
        <taxon>Streptomyces</taxon>
        <taxon>Streptomyces rochei group</taxon>
    </lineage>
</organism>
<keyword evidence="3" id="KW-1185">Reference proteome</keyword>
<evidence type="ECO:0000313" key="3">
    <source>
        <dbReference type="Proteomes" id="UP001500403"/>
    </source>
</evidence>
<evidence type="ECO:0000256" key="1">
    <source>
        <dbReference type="SAM" id="MobiDB-lite"/>
    </source>
</evidence>
<protein>
    <submittedName>
        <fullName evidence="2">Uncharacterized protein</fullName>
    </submittedName>
</protein>
<proteinExistence type="predicted"/>
<comment type="caution">
    <text evidence="2">The sequence shown here is derived from an EMBL/GenBank/DDBJ whole genome shotgun (WGS) entry which is preliminary data.</text>
</comment>
<feature type="compositionally biased region" description="Basic and acidic residues" evidence="1">
    <location>
        <begin position="15"/>
        <end position="30"/>
    </location>
</feature>
<reference evidence="2 3" key="1">
    <citation type="journal article" date="2019" name="Int. J. Syst. Evol. Microbiol.">
        <title>The Global Catalogue of Microorganisms (GCM) 10K type strain sequencing project: providing services to taxonomists for standard genome sequencing and annotation.</title>
        <authorList>
            <consortium name="The Broad Institute Genomics Platform"/>
            <consortium name="The Broad Institute Genome Sequencing Center for Infectious Disease"/>
            <person name="Wu L."/>
            <person name="Ma J."/>
        </authorList>
    </citation>
    <scope>NUCLEOTIDE SEQUENCE [LARGE SCALE GENOMIC DNA]</scope>
    <source>
        <strain evidence="2 3">JCM 9088</strain>
    </source>
</reference>
<dbReference type="EMBL" id="BAAAUD010000032">
    <property type="protein sequence ID" value="GAA2942633.1"/>
    <property type="molecule type" value="Genomic_DNA"/>
</dbReference>
<evidence type="ECO:0000313" key="2">
    <source>
        <dbReference type="EMBL" id="GAA2942633.1"/>
    </source>
</evidence>
<name>A0ABN3X8A4_9ACTN</name>
<dbReference type="Proteomes" id="UP001500403">
    <property type="component" value="Unassembled WGS sequence"/>
</dbReference>